<organism evidence="3 4">
    <name type="scientific">Candidatus Nitrobium versatile</name>
    <dbReference type="NCBI Taxonomy" id="2884831"/>
    <lineage>
        <taxon>Bacteria</taxon>
        <taxon>Pseudomonadati</taxon>
        <taxon>Nitrospirota</taxon>
        <taxon>Nitrospiria</taxon>
        <taxon>Nitrospirales</taxon>
        <taxon>Nitrospiraceae</taxon>
        <taxon>Candidatus Nitrobium</taxon>
    </lineage>
</organism>
<keyword evidence="1" id="KW-0472">Membrane</keyword>
<dbReference type="EMBL" id="JAIOIV010000076">
    <property type="protein sequence ID" value="MBZ0156511.1"/>
    <property type="molecule type" value="Genomic_DNA"/>
</dbReference>
<gene>
    <name evidence="3" type="ORF">K8I29_09930</name>
</gene>
<dbReference type="PANTHER" id="PTHR43685:SF2">
    <property type="entry name" value="GLYCOSYLTRANSFERASE 2-LIKE DOMAIN-CONTAINING PROTEIN"/>
    <property type="match status" value="1"/>
</dbReference>
<accession>A0A953LX17</accession>
<reference evidence="3" key="1">
    <citation type="journal article" date="2021" name="bioRxiv">
        <title>Unraveling nitrogen, sulfur and carbon metabolic pathways and microbial community transcriptional responses to substrate deprivation and toxicity stresses in a bioreactor mimicking anoxic brackish coastal sediment conditions.</title>
        <authorList>
            <person name="Martins P.D."/>
            <person name="Echeveste M.J."/>
            <person name="Arshad A."/>
            <person name="Kurth J."/>
            <person name="Ouboter H."/>
            <person name="Jetten M.S.M."/>
            <person name="Welte C.U."/>
        </authorList>
    </citation>
    <scope>NUCLEOTIDE SEQUENCE</scope>
    <source>
        <strain evidence="3">MAG_39</strain>
    </source>
</reference>
<dbReference type="Proteomes" id="UP000705867">
    <property type="component" value="Unassembled WGS sequence"/>
</dbReference>
<protein>
    <submittedName>
        <fullName evidence="3">Glycosyltransferase family 2 protein</fullName>
    </submittedName>
</protein>
<feature type="transmembrane region" description="Helical" evidence="1">
    <location>
        <begin position="313"/>
        <end position="337"/>
    </location>
</feature>
<dbReference type="InterPro" id="IPR001173">
    <property type="entry name" value="Glyco_trans_2-like"/>
</dbReference>
<dbReference type="CDD" id="cd00761">
    <property type="entry name" value="Glyco_tranf_GTA_type"/>
    <property type="match status" value="1"/>
</dbReference>
<sequence length="347" mass="38018">MGKSISVIIPNYNGAATIGPCIEAALSSDYKNFEVIVVDDCSSDGSVEIIEKYPCTLVRLGKHGGASRARNAGALRGRGDILFFTDSDCLLTREALSLAAEAIAGGGPRVIIGGTYTPLPYDTDFFSTFQSVFIHYSETKKTGRPAGHADKHPYDSPDYLATHAMAMDAQTFRDSGGFREDFLPILEDVEFSHRAARSGCLLRMDPGILVRHIFNFTLRKSLHNAYKKTYYWILYSLENKDLLADSGTASSELKLNGIFYLLTLLSLCLALLAGDPRFLLSLPVYAGLTLFCSRNLLAAFHKAGGGRFAFLSALYYTLLYPAPVWAGTTAAVLSKILNRQHRTPRKS</sequence>
<keyword evidence="1" id="KW-1133">Transmembrane helix</keyword>
<proteinExistence type="predicted"/>
<dbReference type="InterPro" id="IPR029044">
    <property type="entry name" value="Nucleotide-diphossugar_trans"/>
</dbReference>
<feature type="transmembrane region" description="Helical" evidence="1">
    <location>
        <begin position="257"/>
        <end position="275"/>
    </location>
</feature>
<dbReference type="Pfam" id="PF00535">
    <property type="entry name" value="Glycos_transf_2"/>
    <property type="match status" value="1"/>
</dbReference>
<reference evidence="3" key="2">
    <citation type="submission" date="2021-08" db="EMBL/GenBank/DDBJ databases">
        <authorList>
            <person name="Dalcin Martins P."/>
        </authorList>
    </citation>
    <scope>NUCLEOTIDE SEQUENCE</scope>
    <source>
        <strain evidence="3">MAG_39</strain>
    </source>
</reference>
<evidence type="ECO:0000313" key="3">
    <source>
        <dbReference type="EMBL" id="MBZ0156511.1"/>
    </source>
</evidence>
<feature type="domain" description="Glycosyltransferase 2-like" evidence="2">
    <location>
        <begin position="6"/>
        <end position="120"/>
    </location>
</feature>
<dbReference type="InterPro" id="IPR050834">
    <property type="entry name" value="Glycosyltransf_2"/>
</dbReference>
<dbReference type="Gene3D" id="3.90.550.10">
    <property type="entry name" value="Spore Coat Polysaccharide Biosynthesis Protein SpsA, Chain A"/>
    <property type="match status" value="1"/>
</dbReference>
<name>A0A953LX17_9BACT</name>
<dbReference type="PANTHER" id="PTHR43685">
    <property type="entry name" value="GLYCOSYLTRANSFERASE"/>
    <property type="match status" value="1"/>
</dbReference>
<evidence type="ECO:0000256" key="1">
    <source>
        <dbReference type="SAM" id="Phobius"/>
    </source>
</evidence>
<comment type="caution">
    <text evidence="3">The sequence shown here is derived from an EMBL/GenBank/DDBJ whole genome shotgun (WGS) entry which is preliminary data.</text>
</comment>
<dbReference type="SUPFAM" id="SSF53448">
    <property type="entry name" value="Nucleotide-diphospho-sugar transferases"/>
    <property type="match status" value="1"/>
</dbReference>
<evidence type="ECO:0000313" key="4">
    <source>
        <dbReference type="Proteomes" id="UP000705867"/>
    </source>
</evidence>
<feature type="transmembrane region" description="Helical" evidence="1">
    <location>
        <begin position="282"/>
        <end position="301"/>
    </location>
</feature>
<evidence type="ECO:0000259" key="2">
    <source>
        <dbReference type="Pfam" id="PF00535"/>
    </source>
</evidence>
<dbReference type="AlphaFoldDB" id="A0A953LX17"/>
<keyword evidence="1" id="KW-0812">Transmembrane</keyword>